<sequence>MKILITGATGFIGSHLIVSLLENKNVIAILKRDKTDLKNLTRYLNKIQIYQLNKDNTINSAMKIFSPDIVIHLATLYINNHRDEDIDDLITSNISFGTHVLEAMKNNNIKYILNIGTRWQHIGNKPYFPANLYAATKEAFKDILIYYESQGIQSKTIELCDTYGNEDTRKKVMDLLITACQKKEILELTQGEQILDLAYVRDITTFISTNIVSHVFFDNKTISLSGTIIKLRDLGAIIEKKYDGVGILKWGFKPYRINEVMNPPLYYKKIVLNQNSLQEYLNRL</sequence>
<dbReference type="KEGG" id="tpi:TREPR_2377"/>
<keyword evidence="4" id="KW-1185">Reference proteome</keyword>
<evidence type="ECO:0000313" key="3">
    <source>
        <dbReference type="EMBL" id="AEF86358.1"/>
    </source>
</evidence>
<gene>
    <name evidence="3" type="ordered locus">TREPR_2377</name>
</gene>
<proteinExistence type="inferred from homology"/>
<dbReference type="HOGENOM" id="CLU_007383_1_7_12"/>
<dbReference type="Proteomes" id="UP000009223">
    <property type="component" value="Chromosome"/>
</dbReference>
<organism evidence="3 4">
    <name type="scientific">Treponema primitia (strain ATCC BAA-887 / DSM 12427 / ZAS-2)</name>
    <dbReference type="NCBI Taxonomy" id="545694"/>
    <lineage>
        <taxon>Bacteria</taxon>
        <taxon>Pseudomonadati</taxon>
        <taxon>Spirochaetota</taxon>
        <taxon>Spirochaetia</taxon>
        <taxon>Spirochaetales</taxon>
        <taxon>Treponemataceae</taxon>
        <taxon>Treponema</taxon>
    </lineage>
</organism>
<dbReference type="EMBL" id="CP001843">
    <property type="protein sequence ID" value="AEF86358.1"/>
    <property type="molecule type" value="Genomic_DNA"/>
</dbReference>
<dbReference type="OrthoDB" id="9801785at2"/>
<dbReference type="InterPro" id="IPR036291">
    <property type="entry name" value="NAD(P)-bd_dom_sf"/>
</dbReference>
<accession>F5YHK2</accession>
<dbReference type="STRING" id="545694.TREPR_2377"/>
<dbReference type="Gene3D" id="3.40.50.720">
    <property type="entry name" value="NAD(P)-binding Rossmann-like Domain"/>
    <property type="match status" value="1"/>
</dbReference>
<dbReference type="eggNOG" id="COG0451">
    <property type="taxonomic scope" value="Bacteria"/>
</dbReference>
<evidence type="ECO:0000256" key="1">
    <source>
        <dbReference type="ARBA" id="ARBA00007637"/>
    </source>
</evidence>
<dbReference type="AlphaFoldDB" id="F5YHK2"/>
<dbReference type="RefSeq" id="WP_015707827.1">
    <property type="nucleotide sequence ID" value="NC_015578.1"/>
</dbReference>
<feature type="domain" description="NAD-dependent epimerase/dehydratase" evidence="2">
    <location>
        <begin position="3"/>
        <end position="207"/>
    </location>
</feature>
<evidence type="ECO:0000313" key="4">
    <source>
        <dbReference type="Proteomes" id="UP000009223"/>
    </source>
</evidence>
<name>F5YHK2_TREPZ</name>
<evidence type="ECO:0000259" key="2">
    <source>
        <dbReference type="Pfam" id="PF01370"/>
    </source>
</evidence>
<dbReference type="SUPFAM" id="SSF51735">
    <property type="entry name" value="NAD(P)-binding Rossmann-fold domains"/>
    <property type="match status" value="1"/>
</dbReference>
<comment type="similarity">
    <text evidence="1">Belongs to the NAD(P)-dependent epimerase/dehydratase family.</text>
</comment>
<dbReference type="InterPro" id="IPR001509">
    <property type="entry name" value="Epimerase_deHydtase"/>
</dbReference>
<reference evidence="4" key="1">
    <citation type="submission" date="2009-12" db="EMBL/GenBank/DDBJ databases">
        <title>Complete sequence of Treponema primitia strain ZAS-2.</title>
        <authorList>
            <person name="Tetu S.G."/>
            <person name="Matson E."/>
            <person name="Ren Q."/>
            <person name="Seshadri R."/>
            <person name="Elbourne L."/>
            <person name="Hassan K.A."/>
            <person name="Durkin A."/>
            <person name="Radune D."/>
            <person name="Mohamoud Y."/>
            <person name="Shay R."/>
            <person name="Jin S."/>
            <person name="Zhang X."/>
            <person name="Lucey K."/>
            <person name="Ballor N.R."/>
            <person name="Ottesen E."/>
            <person name="Rosenthal R."/>
            <person name="Allen A."/>
            <person name="Leadbetter J.R."/>
            <person name="Paulsen I.T."/>
        </authorList>
    </citation>
    <scope>NUCLEOTIDE SEQUENCE [LARGE SCALE GENOMIC DNA]</scope>
    <source>
        <strain evidence="4">ATCC BAA-887 / DSM 12427 / ZAS-2</strain>
    </source>
</reference>
<protein>
    <submittedName>
        <fullName evidence="3">Paratose synthase</fullName>
    </submittedName>
</protein>
<dbReference type="Pfam" id="PF01370">
    <property type="entry name" value="Epimerase"/>
    <property type="match status" value="1"/>
</dbReference>
<reference evidence="3 4" key="2">
    <citation type="journal article" date="2011" name="ISME J.">
        <title>RNA-seq reveals cooperative metabolic interactions between two termite-gut spirochete species in co-culture.</title>
        <authorList>
            <person name="Rosenthal A.Z."/>
            <person name="Matson E.G."/>
            <person name="Eldar A."/>
            <person name="Leadbetter J.R."/>
        </authorList>
    </citation>
    <scope>NUCLEOTIDE SEQUENCE [LARGE SCALE GENOMIC DNA]</scope>
    <source>
        <strain evidence="4">ATCC BAA-887 / DSM 12427 / ZAS-2</strain>
    </source>
</reference>
<dbReference type="PANTHER" id="PTHR43000">
    <property type="entry name" value="DTDP-D-GLUCOSE 4,6-DEHYDRATASE-RELATED"/>
    <property type="match status" value="1"/>
</dbReference>